<accession>A0ABD2BK82</accession>
<evidence type="ECO:0000313" key="1">
    <source>
        <dbReference type="EMBL" id="KAL2733190.1"/>
    </source>
</evidence>
<dbReference type="AlphaFoldDB" id="A0ABD2BK82"/>
<protein>
    <submittedName>
        <fullName evidence="1">Uncharacterized protein</fullName>
    </submittedName>
</protein>
<gene>
    <name evidence="1" type="ORF">V1477_014158</name>
</gene>
<sequence length="167" mass="19008">MSKPDGNKQFEENNNQMKTYLYIDKLKNVQSGFIFGDQSKNQVATATIDHRIALLLLNMLLQSYSIRDKLFIVTTNAHKFLRKKDRQCRRRSNGKGRKESSLFVFKTTYFTVETDVIITDKVLVELTIYFRTVLIKNAMSVCAGSTARSSIYALVAIFVAKSLSSST</sequence>
<evidence type="ECO:0000313" key="2">
    <source>
        <dbReference type="Proteomes" id="UP001607303"/>
    </source>
</evidence>
<organism evidence="1 2">
    <name type="scientific">Vespula maculifrons</name>
    <name type="common">Eastern yellow jacket</name>
    <name type="synonym">Wasp</name>
    <dbReference type="NCBI Taxonomy" id="7453"/>
    <lineage>
        <taxon>Eukaryota</taxon>
        <taxon>Metazoa</taxon>
        <taxon>Ecdysozoa</taxon>
        <taxon>Arthropoda</taxon>
        <taxon>Hexapoda</taxon>
        <taxon>Insecta</taxon>
        <taxon>Pterygota</taxon>
        <taxon>Neoptera</taxon>
        <taxon>Endopterygota</taxon>
        <taxon>Hymenoptera</taxon>
        <taxon>Apocrita</taxon>
        <taxon>Aculeata</taxon>
        <taxon>Vespoidea</taxon>
        <taxon>Vespidae</taxon>
        <taxon>Vespinae</taxon>
        <taxon>Vespula</taxon>
    </lineage>
</organism>
<reference evidence="1 2" key="1">
    <citation type="journal article" date="2024" name="Ann. Entomol. Soc. Am.">
        <title>Genomic analyses of the southern and eastern yellowjacket wasps (Hymenoptera: Vespidae) reveal evolutionary signatures of social life.</title>
        <authorList>
            <person name="Catto M.A."/>
            <person name="Caine P.B."/>
            <person name="Orr S.E."/>
            <person name="Hunt B.G."/>
            <person name="Goodisman M.A.D."/>
        </authorList>
    </citation>
    <scope>NUCLEOTIDE SEQUENCE [LARGE SCALE GENOMIC DNA]</scope>
    <source>
        <strain evidence="1">232</strain>
        <tissue evidence="1">Head and thorax</tissue>
    </source>
</reference>
<dbReference type="EMBL" id="JAYRBN010000074">
    <property type="protein sequence ID" value="KAL2733190.1"/>
    <property type="molecule type" value="Genomic_DNA"/>
</dbReference>
<dbReference type="Proteomes" id="UP001607303">
    <property type="component" value="Unassembled WGS sequence"/>
</dbReference>
<comment type="caution">
    <text evidence="1">The sequence shown here is derived from an EMBL/GenBank/DDBJ whole genome shotgun (WGS) entry which is preliminary data.</text>
</comment>
<name>A0ABD2BK82_VESMC</name>
<proteinExistence type="predicted"/>
<keyword evidence="2" id="KW-1185">Reference proteome</keyword>